<name>A0AAI9K475_9FIRM</name>
<protein>
    <submittedName>
        <fullName evidence="1">Uncharacterized protein</fullName>
    </submittedName>
</protein>
<dbReference type="AlphaFoldDB" id="A0AAI9K475"/>
<organism evidence="1 2">
    <name type="scientific">Coprococcus eutactus</name>
    <dbReference type="NCBI Taxonomy" id="33043"/>
    <lineage>
        <taxon>Bacteria</taxon>
        <taxon>Bacillati</taxon>
        <taxon>Bacillota</taxon>
        <taxon>Clostridia</taxon>
        <taxon>Lachnospirales</taxon>
        <taxon>Lachnospiraceae</taxon>
        <taxon>Coprococcus</taxon>
    </lineage>
</organism>
<dbReference type="RefSeq" id="WP_055222273.1">
    <property type="nucleotide sequence ID" value="NZ_BLYL01000014.1"/>
</dbReference>
<proteinExistence type="predicted"/>
<reference evidence="1" key="1">
    <citation type="submission" date="2020-06" db="EMBL/GenBank/DDBJ databases">
        <title>Characterization of fructooligosaccharide metabolism and fructooligosaccharide-degrading enzymes in human commensal butyrate producers.</title>
        <authorList>
            <person name="Tanno H."/>
            <person name="Fujii T."/>
            <person name="Hirano K."/>
            <person name="Maeno S."/>
            <person name="Tonozuka T."/>
            <person name="Sakamoto M."/>
            <person name="Ohkuma M."/>
            <person name="Tochio T."/>
            <person name="Endo A."/>
        </authorList>
    </citation>
    <scope>NUCLEOTIDE SEQUENCE</scope>
    <source>
        <strain evidence="1">JCM 31265</strain>
    </source>
</reference>
<comment type="caution">
    <text evidence="1">The sequence shown here is derived from an EMBL/GenBank/DDBJ whole genome shotgun (WGS) entry which is preliminary data.</text>
</comment>
<gene>
    <name evidence="1" type="ORF">COEU31_22290</name>
</gene>
<sequence>MIDARGQIRELLESIDHDGLKVKMSYPKSIGDVPLITFIQITNTGTGMHSVVDNLGFQIDIWATTLDECIDIMLKVDEKMVDLGFNRDYESPDDDGDNVDASGYCRKTLRYSSKVDTRTNRLIS</sequence>
<evidence type="ECO:0000313" key="2">
    <source>
        <dbReference type="Proteomes" id="UP000660047"/>
    </source>
</evidence>
<accession>A0AAI9K475</accession>
<evidence type="ECO:0000313" key="1">
    <source>
        <dbReference type="EMBL" id="GFO95183.1"/>
    </source>
</evidence>
<dbReference type="Proteomes" id="UP000660047">
    <property type="component" value="Unassembled WGS sequence"/>
</dbReference>
<dbReference type="EMBL" id="BLYL01000014">
    <property type="protein sequence ID" value="GFO95183.1"/>
    <property type="molecule type" value="Genomic_DNA"/>
</dbReference>